<proteinExistence type="predicted"/>
<accession>A0ABW3M847</accession>
<feature type="non-terminal residue" evidence="1">
    <location>
        <position position="1"/>
    </location>
</feature>
<dbReference type="EMBL" id="JBHTIS010000550">
    <property type="protein sequence ID" value="MFD1046183.1"/>
    <property type="molecule type" value="Genomic_DNA"/>
</dbReference>
<evidence type="ECO:0000313" key="1">
    <source>
        <dbReference type="EMBL" id="MFD1046183.1"/>
    </source>
</evidence>
<dbReference type="Proteomes" id="UP001597045">
    <property type="component" value="Unassembled WGS sequence"/>
</dbReference>
<organism evidence="1 2">
    <name type="scientific">Kibdelosporangium lantanae</name>
    <dbReference type="NCBI Taxonomy" id="1497396"/>
    <lineage>
        <taxon>Bacteria</taxon>
        <taxon>Bacillati</taxon>
        <taxon>Actinomycetota</taxon>
        <taxon>Actinomycetes</taxon>
        <taxon>Pseudonocardiales</taxon>
        <taxon>Pseudonocardiaceae</taxon>
        <taxon>Kibdelosporangium</taxon>
    </lineage>
</organism>
<keyword evidence="2" id="KW-1185">Reference proteome</keyword>
<evidence type="ECO:0000313" key="2">
    <source>
        <dbReference type="Proteomes" id="UP001597045"/>
    </source>
</evidence>
<gene>
    <name evidence="1" type="ORF">ACFQ1S_11695</name>
</gene>
<protein>
    <submittedName>
        <fullName evidence="1">Type IV secretion protein Rhs</fullName>
    </submittedName>
</protein>
<reference evidence="2" key="1">
    <citation type="journal article" date="2019" name="Int. J. Syst. Evol. Microbiol.">
        <title>The Global Catalogue of Microorganisms (GCM) 10K type strain sequencing project: providing services to taxonomists for standard genome sequencing and annotation.</title>
        <authorList>
            <consortium name="The Broad Institute Genomics Platform"/>
            <consortium name="The Broad Institute Genome Sequencing Center for Infectious Disease"/>
            <person name="Wu L."/>
            <person name="Ma J."/>
        </authorList>
    </citation>
    <scope>NUCLEOTIDE SEQUENCE [LARGE SCALE GENOMIC DNA]</scope>
    <source>
        <strain evidence="2">JCM 31486</strain>
    </source>
</reference>
<feature type="non-terminal residue" evidence="1">
    <location>
        <position position="705"/>
    </location>
</feature>
<sequence>GTPPSVSLSYSSGGVDGRTAATNGQSSFVGQGWDYTPGYVERSYRTCADDKTLPQRQQTGDLCWVKDILTLNLAGTTTALVHDDANPNVWKGQSDNGSRIELLTGGVNNGAYQGERWKVTSPDGVQYFFGSRPEASSTWTVPVYGPRAGDPCYNSDFAKASCAQAYRWNLDYVLDTHGNATAYYYDTETNFYGNNMETKGVQYVRSGLLNRIEYGLRDGSGQPAPGVIRFETAERCDPAVDPKVNCGDPAQMTKDNALSWPDVPVDQKCSATDTCNTHAPTFWTTRKLTAINTFYNTGAGPVKVDTYALDQQLPGVGFGDRELRLESITRTGYAKDGSSLAMPPVRFTYQLMDNRVLGYNNLPAMAHWRITNIATDTGSSINVTYSDKECTKDTVPADPSTADKLCYPVKWNPVFFPNTIQDYFHKYVTREVDVQDLNGISPTQVTTYRYLGKPAWHYDENELVKPADRTYGQFRGYGQVEVRTGTETDTRTLTRTTYFLGMDGDRLPNNGKRKAEVRDSLGEVVADNNLFADQVREVQTFNGENGPQIGSTITDPVVIGTTATRARKDMDPLNATIVTTAKTRALTNLASGGVRTTSSTNRYDPLGRVIASTTSGDGVADICTTTSYTDNTSAWIRGKAKEVITYAAACPDQGEPPATKILSDVRTYYDQSAALGEVTRGDASRTETATDKNAQGQLTFATTAK</sequence>
<comment type="caution">
    <text evidence="1">The sequence shown here is derived from an EMBL/GenBank/DDBJ whole genome shotgun (WGS) entry which is preliminary data.</text>
</comment>
<name>A0ABW3M847_9PSEU</name>